<dbReference type="EMBL" id="JAXAFJ010000005">
    <property type="protein sequence ID" value="MDX6806343.1"/>
    <property type="molecule type" value="Genomic_DNA"/>
</dbReference>
<accession>A0ABU4RQ72</accession>
<keyword evidence="2" id="KW-1185">Reference proteome</keyword>
<evidence type="ECO:0000313" key="2">
    <source>
        <dbReference type="Proteomes" id="UP001274321"/>
    </source>
</evidence>
<protein>
    <submittedName>
        <fullName evidence="1">Uncharacterized protein</fullName>
    </submittedName>
</protein>
<proteinExistence type="predicted"/>
<sequence length="72" mass="7603">MTAIPDSAAKAPMHPIDELFMVRCRIAVAAASLPQVGGDQERHILLGVEEILTGALRDLEAIARRIGKGVAA</sequence>
<evidence type="ECO:0000313" key="1">
    <source>
        <dbReference type="EMBL" id="MDX6806343.1"/>
    </source>
</evidence>
<reference evidence="1 2" key="1">
    <citation type="submission" date="2023-11" db="EMBL/GenBank/DDBJ databases">
        <authorList>
            <person name="Bao R."/>
        </authorList>
    </citation>
    <scope>NUCLEOTIDE SEQUENCE [LARGE SCALE GENOMIC DNA]</scope>
    <source>
        <strain evidence="1 2">PJ23</strain>
    </source>
</reference>
<dbReference type="Proteomes" id="UP001274321">
    <property type="component" value="Unassembled WGS sequence"/>
</dbReference>
<name>A0ABU4RQ72_9HYPH</name>
<organism evidence="1 2">
    <name type="scientific">Terrihabitans rhizophilus</name>
    <dbReference type="NCBI Taxonomy" id="3092662"/>
    <lineage>
        <taxon>Bacteria</taxon>
        <taxon>Pseudomonadati</taxon>
        <taxon>Pseudomonadota</taxon>
        <taxon>Alphaproteobacteria</taxon>
        <taxon>Hyphomicrobiales</taxon>
        <taxon>Terrihabitans</taxon>
    </lineage>
</organism>
<dbReference type="RefSeq" id="WP_319844474.1">
    <property type="nucleotide sequence ID" value="NZ_JAXAFJ010000005.1"/>
</dbReference>
<gene>
    <name evidence="1" type="ORF">SCD90_09715</name>
</gene>
<comment type="caution">
    <text evidence="1">The sequence shown here is derived from an EMBL/GenBank/DDBJ whole genome shotgun (WGS) entry which is preliminary data.</text>
</comment>